<dbReference type="Proteomes" id="UP001062263">
    <property type="component" value="Chromosome"/>
</dbReference>
<protein>
    <submittedName>
        <fullName evidence="1">Uncharacterized protein</fullName>
    </submittedName>
</protein>
<dbReference type="RefSeq" id="WP_153812552.1">
    <property type="nucleotide sequence ID" value="NZ_AP025943.1"/>
</dbReference>
<accession>A0ABM7ZI82</accession>
<sequence length="52" mass="5529">MAEFVPLIFVQGGVSGNGSDHEIETPADFQNHLEQLQTGVNQKKQGTDMGAG</sequence>
<organism evidence="1 2">
    <name type="scientific">Akkermansia biwaensis</name>
    <dbReference type="NCBI Taxonomy" id="2946555"/>
    <lineage>
        <taxon>Bacteria</taxon>
        <taxon>Pseudomonadati</taxon>
        <taxon>Verrucomicrobiota</taxon>
        <taxon>Verrucomicrobiia</taxon>
        <taxon>Verrucomicrobiales</taxon>
        <taxon>Akkermansiaceae</taxon>
        <taxon>Akkermansia</taxon>
    </lineage>
</organism>
<dbReference type="EMBL" id="AP025943">
    <property type="protein sequence ID" value="BDL44406.1"/>
    <property type="molecule type" value="Genomic_DNA"/>
</dbReference>
<evidence type="ECO:0000313" key="2">
    <source>
        <dbReference type="Proteomes" id="UP001062263"/>
    </source>
</evidence>
<proteinExistence type="predicted"/>
<name>A0ABM7ZI82_9BACT</name>
<reference evidence="1" key="1">
    <citation type="submission" date="2022-06" db="EMBL/GenBank/DDBJ databases">
        <title>Akkermansia biwalacus sp. nov., an anaerobic mucin-degrading bacterium isolated from human intestine.</title>
        <authorList>
            <person name="Kobayashi Y."/>
            <person name="Inoue S."/>
            <person name="Kawahara T."/>
            <person name="Kohda N."/>
        </authorList>
    </citation>
    <scope>NUCLEOTIDE SEQUENCE</scope>
    <source>
        <strain evidence="1">WON2089</strain>
    </source>
</reference>
<evidence type="ECO:0000313" key="1">
    <source>
        <dbReference type="EMBL" id="BDL44406.1"/>
    </source>
</evidence>
<gene>
    <name evidence="1" type="ORF">Abiwalacus_19800</name>
</gene>
<keyword evidence="2" id="KW-1185">Reference proteome</keyword>